<name>A0ABU7C724_9TELE</name>
<comment type="caution">
    <text evidence="1">The sequence shown here is derived from an EMBL/GenBank/DDBJ whole genome shotgun (WGS) entry which is preliminary data.</text>
</comment>
<dbReference type="EMBL" id="JAHUTI010081251">
    <property type="protein sequence ID" value="MED6258756.1"/>
    <property type="molecule type" value="Genomic_DNA"/>
</dbReference>
<reference evidence="1 2" key="1">
    <citation type="submission" date="2021-07" db="EMBL/GenBank/DDBJ databases">
        <authorList>
            <person name="Palmer J.M."/>
        </authorList>
    </citation>
    <scope>NUCLEOTIDE SEQUENCE [LARGE SCALE GENOMIC DNA]</scope>
    <source>
        <strain evidence="1 2">AT_MEX2019</strain>
        <tissue evidence="1">Muscle</tissue>
    </source>
</reference>
<evidence type="ECO:0000313" key="1">
    <source>
        <dbReference type="EMBL" id="MED6258756.1"/>
    </source>
</evidence>
<organism evidence="1 2">
    <name type="scientific">Ataeniobius toweri</name>
    <dbReference type="NCBI Taxonomy" id="208326"/>
    <lineage>
        <taxon>Eukaryota</taxon>
        <taxon>Metazoa</taxon>
        <taxon>Chordata</taxon>
        <taxon>Craniata</taxon>
        <taxon>Vertebrata</taxon>
        <taxon>Euteleostomi</taxon>
        <taxon>Actinopterygii</taxon>
        <taxon>Neopterygii</taxon>
        <taxon>Teleostei</taxon>
        <taxon>Neoteleostei</taxon>
        <taxon>Acanthomorphata</taxon>
        <taxon>Ovalentaria</taxon>
        <taxon>Atherinomorphae</taxon>
        <taxon>Cyprinodontiformes</taxon>
        <taxon>Goodeidae</taxon>
        <taxon>Ataeniobius</taxon>
    </lineage>
</organism>
<dbReference type="Proteomes" id="UP001345963">
    <property type="component" value="Unassembled WGS sequence"/>
</dbReference>
<proteinExistence type="predicted"/>
<sequence length="104" mass="11154">MSCSGAIQNQSRGCKWPLATLWTPLIYDITGIPAVTPPSWERCRKTGPILSSTAAAAQVQALLSQRLEPAARADKAQACWVPSSLPQPLVARGLKNPPHQKISP</sequence>
<gene>
    <name evidence="1" type="ORF">ATANTOWER_012001</name>
</gene>
<protein>
    <submittedName>
        <fullName evidence="1">Uncharacterized protein</fullName>
    </submittedName>
</protein>
<evidence type="ECO:0000313" key="2">
    <source>
        <dbReference type="Proteomes" id="UP001345963"/>
    </source>
</evidence>
<accession>A0ABU7C724</accession>
<keyword evidence="2" id="KW-1185">Reference proteome</keyword>